<dbReference type="AlphaFoldDB" id="A0AAV6Z9Y0"/>
<evidence type="ECO:0000259" key="2">
    <source>
        <dbReference type="Pfam" id="PF20478"/>
    </source>
</evidence>
<dbReference type="PANTHER" id="PTHR36981">
    <property type="entry name" value="ZGC:195170"/>
    <property type="match status" value="1"/>
</dbReference>
<sequence length="188" mass="21328">MKIVANKEIEDNDAEMSGTAPDGQEQSEAEDLCPSTHIIPKESSLTPAPARLMNTTWCKCATCVSLPTEMESVCCQEIEKLKSHLQGRSCITEHPIFQLYCQREDVVNINLRLVRRFPPPASELNKCLRRVCYRAFSAWIHGYRGEEGPKPIPACVVHKVRSRFPSLQNVFTNFRFSCDPPAEDMAWE</sequence>
<keyword evidence="4" id="KW-1185">Reference proteome</keyword>
<accession>A0AAV6Z9Y0</accession>
<organism evidence="3 4">
    <name type="scientific">Engystomops pustulosus</name>
    <name type="common">Tungara frog</name>
    <name type="synonym">Physalaemus pustulosus</name>
    <dbReference type="NCBI Taxonomy" id="76066"/>
    <lineage>
        <taxon>Eukaryota</taxon>
        <taxon>Metazoa</taxon>
        <taxon>Chordata</taxon>
        <taxon>Craniata</taxon>
        <taxon>Vertebrata</taxon>
        <taxon>Euteleostomi</taxon>
        <taxon>Amphibia</taxon>
        <taxon>Batrachia</taxon>
        <taxon>Anura</taxon>
        <taxon>Neobatrachia</taxon>
        <taxon>Hyloidea</taxon>
        <taxon>Leptodactylidae</taxon>
        <taxon>Leiuperinae</taxon>
        <taxon>Engystomops</taxon>
    </lineage>
</organism>
<reference evidence="3" key="1">
    <citation type="thesis" date="2020" institute="ProQuest LLC" country="789 East Eisenhower Parkway, Ann Arbor, MI, USA">
        <title>Comparative Genomics and Chromosome Evolution.</title>
        <authorList>
            <person name="Mudd A.B."/>
        </authorList>
    </citation>
    <scope>NUCLEOTIDE SEQUENCE</scope>
    <source>
        <strain evidence="3">237g6f4</strain>
        <tissue evidence="3">Blood</tissue>
    </source>
</reference>
<dbReference type="EMBL" id="WNYA01001134">
    <property type="protein sequence ID" value="KAG8546342.1"/>
    <property type="molecule type" value="Genomic_DNA"/>
</dbReference>
<proteinExistence type="predicted"/>
<feature type="domain" description="P2X purinoreceptor 7 intracellular" evidence="2">
    <location>
        <begin position="36"/>
        <end position="175"/>
    </location>
</feature>
<dbReference type="Pfam" id="PF20478">
    <property type="entry name" value="P2RX7_C"/>
    <property type="match status" value="1"/>
</dbReference>
<evidence type="ECO:0000313" key="3">
    <source>
        <dbReference type="EMBL" id="KAG8546342.1"/>
    </source>
</evidence>
<feature type="region of interest" description="Disordered" evidence="1">
    <location>
        <begin position="1"/>
        <end position="31"/>
    </location>
</feature>
<dbReference type="PANTHER" id="PTHR36981:SF9">
    <property type="entry name" value="NANOR-RELATED"/>
    <property type="match status" value="1"/>
</dbReference>
<gene>
    <name evidence="3" type="ORF">GDO81_019200</name>
</gene>
<name>A0AAV6Z9Y0_ENGPU</name>
<dbReference type="InterPro" id="IPR046815">
    <property type="entry name" value="P2RX7_C"/>
</dbReference>
<evidence type="ECO:0000313" key="4">
    <source>
        <dbReference type="Proteomes" id="UP000824782"/>
    </source>
</evidence>
<dbReference type="Proteomes" id="UP000824782">
    <property type="component" value="Unassembled WGS sequence"/>
</dbReference>
<evidence type="ECO:0000256" key="1">
    <source>
        <dbReference type="SAM" id="MobiDB-lite"/>
    </source>
</evidence>
<protein>
    <recommendedName>
        <fullName evidence="2">P2X purinoreceptor 7 intracellular domain-containing protein</fullName>
    </recommendedName>
</protein>
<comment type="caution">
    <text evidence="3">The sequence shown here is derived from an EMBL/GenBank/DDBJ whole genome shotgun (WGS) entry which is preliminary data.</text>
</comment>